<name>A0A0B4XJ67_9GAMM</name>
<keyword evidence="5" id="KW-0811">Translocation</keyword>
<dbReference type="GO" id="GO:0009977">
    <property type="term" value="F:proton motive force dependent protein transmembrane transporter activity"/>
    <property type="evidence" value="ECO:0007669"/>
    <property type="project" value="TreeGrafter"/>
</dbReference>
<comment type="subunit">
    <text evidence="5">The Tat system comprises two distinct complexes: a TatABC complex, containing multiple copies of TatA, TatB and TatC subunits, and a separate TatA complex, containing only TatA subunits. Substrates initially bind to the TatABC complex, which probably triggers association of the separate TatA complex to form the active translocon.</text>
</comment>
<dbReference type="PROSITE" id="PS01218">
    <property type="entry name" value="TATC"/>
    <property type="match status" value="1"/>
</dbReference>
<dbReference type="RefSeq" id="WP_041025849.1">
    <property type="nucleotide sequence ID" value="NZ_CP004387.1"/>
</dbReference>
<dbReference type="Pfam" id="PF00902">
    <property type="entry name" value="TatC"/>
    <property type="match status" value="1"/>
</dbReference>
<keyword evidence="7" id="KW-1185">Reference proteome</keyword>
<dbReference type="OrthoDB" id="9777044at2"/>
<reference evidence="6 7" key="1">
    <citation type="journal article" date="2012" name="J. Bacteriol.">
        <title>Genome sequence of an alkane-degrading bacterium, Alcanivorax pacificus type strain W11-5, isolated from deep sea sediment.</title>
        <authorList>
            <person name="Lai Q."/>
            <person name="Shao Z."/>
        </authorList>
    </citation>
    <scope>NUCLEOTIDE SEQUENCE [LARGE SCALE GENOMIC DNA]</scope>
    <source>
        <strain evidence="6 7">W11-5</strain>
    </source>
</reference>
<protein>
    <recommendedName>
        <fullName evidence="5">Sec-independent protein translocase protein TatC</fullName>
    </recommendedName>
</protein>
<sequence length="251" mass="27873">MTREDQPQTLISHLLELRSRLLKAIVVIVVIFLGLFYFSREIYAFVAQPLMQVLPEGASMIATDVTAPFMVPFKLTLYLSILISIPFILHQAWAFIAPGLYQHEKRLAMPLLVSSVLLFYLGAAFAYFVVFPLIFGFFTKIAPEGVAIATDIGRYLDFVMTLFIAFGAAFELPIAIVLLVAAGVTTVDNLREKRPYIVVGCFVVGMLLTPPDILSQTLLAVPMWMLFEIGLVAARWVKPRQPADQSAADAD</sequence>
<dbReference type="AlphaFoldDB" id="A0A0B4XJ67"/>
<feature type="transmembrane region" description="Helical" evidence="5">
    <location>
        <begin position="21"/>
        <end position="39"/>
    </location>
</feature>
<evidence type="ECO:0000256" key="5">
    <source>
        <dbReference type="HAMAP-Rule" id="MF_00902"/>
    </source>
</evidence>
<keyword evidence="5" id="KW-1003">Cell membrane</keyword>
<dbReference type="GO" id="GO:0043953">
    <property type="term" value="P:protein transport by the Tat complex"/>
    <property type="evidence" value="ECO:0007669"/>
    <property type="project" value="UniProtKB-UniRule"/>
</dbReference>
<feature type="transmembrane region" description="Helical" evidence="5">
    <location>
        <begin position="158"/>
        <end position="184"/>
    </location>
</feature>
<feature type="transmembrane region" description="Helical" evidence="5">
    <location>
        <begin position="196"/>
        <end position="213"/>
    </location>
</feature>
<dbReference type="HOGENOM" id="CLU_031942_1_1_6"/>
<dbReference type="NCBIfam" id="TIGR00945">
    <property type="entry name" value="tatC"/>
    <property type="match status" value="1"/>
</dbReference>
<dbReference type="InterPro" id="IPR002033">
    <property type="entry name" value="TatC"/>
</dbReference>
<comment type="subcellular location">
    <subcellularLocation>
        <location evidence="5">Cell membrane</location>
        <topology evidence="5">Multi-pass membrane protein</topology>
    </subcellularLocation>
    <subcellularLocation>
        <location evidence="1">Membrane</location>
        <topology evidence="1">Multi-pass membrane protein</topology>
    </subcellularLocation>
</comment>
<feature type="transmembrane region" description="Helical" evidence="5">
    <location>
        <begin position="117"/>
        <end position="138"/>
    </location>
</feature>
<dbReference type="Proteomes" id="UP000006764">
    <property type="component" value="Chromosome"/>
</dbReference>
<dbReference type="PANTHER" id="PTHR30371">
    <property type="entry name" value="SEC-INDEPENDENT PROTEIN TRANSLOCASE PROTEIN TATC"/>
    <property type="match status" value="1"/>
</dbReference>
<proteinExistence type="inferred from homology"/>
<gene>
    <name evidence="5" type="primary">tatC</name>
    <name evidence="6" type="ORF">S7S_01605</name>
</gene>
<dbReference type="KEGG" id="apac:S7S_01605"/>
<comment type="caution">
    <text evidence="5">Lacks conserved residue(s) required for the propagation of feature annotation.</text>
</comment>
<dbReference type="PRINTS" id="PR01840">
    <property type="entry name" value="TATCFAMILY"/>
</dbReference>
<comment type="similarity">
    <text evidence="5">Belongs to the TatC family.</text>
</comment>
<evidence type="ECO:0000256" key="3">
    <source>
        <dbReference type="ARBA" id="ARBA00022989"/>
    </source>
</evidence>
<evidence type="ECO:0000256" key="4">
    <source>
        <dbReference type="ARBA" id="ARBA00023136"/>
    </source>
</evidence>
<evidence type="ECO:0000256" key="2">
    <source>
        <dbReference type="ARBA" id="ARBA00022692"/>
    </source>
</evidence>
<feature type="transmembrane region" description="Helical" evidence="5">
    <location>
        <begin position="75"/>
        <end position="96"/>
    </location>
</feature>
<keyword evidence="4 5" id="KW-0472">Membrane</keyword>
<dbReference type="HAMAP" id="MF_00902">
    <property type="entry name" value="TatC"/>
    <property type="match status" value="1"/>
</dbReference>
<accession>A0A0B4XJ67</accession>
<dbReference type="InterPro" id="IPR019820">
    <property type="entry name" value="Sec-indep_translocase_CS"/>
</dbReference>
<dbReference type="PANTHER" id="PTHR30371:SF0">
    <property type="entry name" value="SEC-INDEPENDENT PROTEIN TRANSLOCASE PROTEIN TATC, CHLOROPLASTIC-RELATED"/>
    <property type="match status" value="1"/>
</dbReference>
<keyword evidence="3 5" id="KW-1133">Transmembrane helix</keyword>
<evidence type="ECO:0000313" key="7">
    <source>
        <dbReference type="Proteomes" id="UP000006764"/>
    </source>
</evidence>
<comment type="function">
    <text evidence="5">Part of the twin-arginine translocation (Tat) system that transports large folded proteins containing a characteristic twin-arginine motif in their signal peptide across membranes. Together with TatB, TatC is part of a receptor directly interacting with Tat signal peptides.</text>
</comment>
<dbReference type="STRING" id="391936.S7S_01605"/>
<dbReference type="EMBL" id="CP004387">
    <property type="protein sequence ID" value="AJD46745.1"/>
    <property type="molecule type" value="Genomic_DNA"/>
</dbReference>
<organism evidence="6 7">
    <name type="scientific">Isoalcanivorax pacificus W11-5</name>
    <dbReference type="NCBI Taxonomy" id="391936"/>
    <lineage>
        <taxon>Bacteria</taxon>
        <taxon>Pseudomonadati</taxon>
        <taxon>Pseudomonadota</taxon>
        <taxon>Gammaproteobacteria</taxon>
        <taxon>Oceanospirillales</taxon>
        <taxon>Alcanivoracaceae</taxon>
        <taxon>Isoalcanivorax</taxon>
    </lineage>
</organism>
<keyword evidence="2 5" id="KW-0812">Transmembrane</keyword>
<keyword evidence="5" id="KW-0813">Transport</keyword>
<dbReference type="GO" id="GO:0033281">
    <property type="term" value="C:TAT protein transport complex"/>
    <property type="evidence" value="ECO:0007669"/>
    <property type="project" value="UniProtKB-UniRule"/>
</dbReference>
<dbReference type="GO" id="GO:0065002">
    <property type="term" value="P:intracellular protein transmembrane transport"/>
    <property type="evidence" value="ECO:0007669"/>
    <property type="project" value="TreeGrafter"/>
</dbReference>
<evidence type="ECO:0000313" key="6">
    <source>
        <dbReference type="EMBL" id="AJD46745.1"/>
    </source>
</evidence>
<keyword evidence="5" id="KW-0653">Protein transport</keyword>
<evidence type="ECO:0000256" key="1">
    <source>
        <dbReference type="ARBA" id="ARBA00004141"/>
    </source>
</evidence>